<organism evidence="1 2">
    <name type="scientific">Salvia divinorum</name>
    <name type="common">Maria pastora</name>
    <name type="synonym">Diviner's sage</name>
    <dbReference type="NCBI Taxonomy" id="28513"/>
    <lineage>
        <taxon>Eukaryota</taxon>
        <taxon>Viridiplantae</taxon>
        <taxon>Streptophyta</taxon>
        <taxon>Embryophyta</taxon>
        <taxon>Tracheophyta</taxon>
        <taxon>Spermatophyta</taxon>
        <taxon>Magnoliopsida</taxon>
        <taxon>eudicotyledons</taxon>
        <taxon>Gunneridae</taxon>
        <taxon>Pentapetalae</taxon>
        <taxon>asterids</taxon>
        <taxon>lamiids</taxon>
        <taxon>Lamiales</taxon>
        <taxon>Lamiaceae</taxon>
        <taxon>Nepetoideae</taxon>
        <taxon>Mentheae</taxon>
        <taxon>Salviinae</taxon>
        <taxon>Salvia</taxon>
        <taxon>Salvia subgen. Calosphace</taxon>
    </lineage>
</organism>
<name>A0ABD1FY78_SALDI</name>
<protein>
    <submittedName>
        <fullName evidence="1">Uncharacterized protein</fullName>
    </submittedName>
</protein>
<comment type="caution">
    <text evidence="1">The sequence shown here is derived from an EMBL/GenBank/DDBJ whole genome shotgun (WGS) entry which is preliminary data.</text>
</comment>
<keyword evidence="2" id="KW-1185">Reference proteome</keyword>
<gene>
    <name evidence="1" type="ORF">AAHA92_29381</name>
</gene>
<proteinExistence type="predicted"/>
<accession>A0ABD1FY78</accession>
<evidence type="ECO:0000313" key="2">
    <source>
        <dbReference type="Proteomes" id="UP001567538"/>
    </source>
</evidence>
<dbReference type="Proteomes" id="UP001567538">
    <property type="component" value="Unassembled WGS sequence"/>
</dbReference>
<dbReference type="AlphaFoldDB" id="A0ABD1FY78"/>
<dbReference type="EMBL" id="JBEAFC010000011">
    <property type="protein sequence ID" value="KAL1536790.1"/>
    <property type="molecule type" value="Genomic_DNA"/>
</dbReference>
<evidence type="ECO:0000313" key="1">
    <source>
        <dbReference type="EMBL" id="KAL1536790.1"/>
    </source>
</evidence>
<sequence>MSSLTLVVPIQPQILGKCSSSDCLFSAFIIYPSLHLKLSCNRSIESNPWLKLMVLFIHLRNHCSTLSVSS</sequence>
<reference evidence="1 2" key="1">
    <citation type="submission" date="2024-06" db="EMBL/GenBank/DDBJ databases">
        <title>A chromosome level genome sequence of Diviner's sage (Salvia divinorum).</title>
        <authorList>
            <person name="Ford S.A."/>
            <person name="Ro D.-K."/>
            <person name="Ness R.W."/>
            <person name="Phillips M.A."/>
        </authorList>
    </citation>
    <scope>NUCLEOTIDE SEQUENCE [LARGE SCALE GENOMIC DNA]</scope>
    <source>
        <strain evidence="1">SAF-2024a</strain>
        <tissue evidence="1">Leaf</tissue>
    </source>
</reference>